<dbReference type="EMBL" id="JAWZYT010004826">
    <property type="protein sequence ID" value="KAK4292457.1"/>
    <property type="molecule type" value="Genomic_DNA"/>
</dbReference>
<organism evidence="1 2">
    <name type="scientific">Petrolisthes manimaculis</name>
    <dbReference type="NCBI Taxonomy" id="1843537"/>
    <lineage>
        <taxon>Eukaryota</taxon>
        <taxon>Metazoa</taxon>
        <taxon>Ecdysozoa</taxon>
        <taxon>Arthropoda</taxon>
        <taxon>Crustacea</taxon>
        <taxon>Multicrustacea</taxon>
        <taxon>Malacostraca</taxon>
        <taxon>Eumalacostraca</taxon>
        <taxon>Eucarida</taxon>
        <taxon>Decapoda</taxon>
        <taxon>Pleocyemata</taxon>
        <taxon>Anomura</taxon>
        <taxon>Galatheoidea</taxon>
        <taxon>Porcellanidae</taxon>
        <taxon>Petrolisthes</taxon>
    </lineage>
</organism>
<evidence type="ECO:0000313" key="1">
    <source>
        <dbReference type="EMBL" id="KAK4292457.1"/>
    </source>
</evidence>
<accession>A0AAE1TP18</accession>
<reference evidence="1" key="1">
    <citation type="submission" date="2023-11" db="EMBL/GenBank/DDBJ databases">
        <title>Genome assemblies of two species of porcelain crab, Petrolisthes cinctipes and Petrolisthes manimaculis (Anomura: Porcellanidae).</title>
        <authorList>
            <person name="Angst P."/>
        </authorList>
    </citation>
    <scope>NUCLEOTIDE SEQUENCE</scope>
    <source>
        <strain evidence="1">PB745_02</strain>
        <tissue evidence="1">Gill</tissue>
    </source>
</reference>
<evidence type="ECO:0000313" key="2">
    <source>
        <dbReference type="Proteomes" id="UP001292094"/>
    </source>
</evidence>
<dbReference type="Proteomes" id="UP001292094">
    <property type="component" value="Unassembled WGS sequence"/>
</dbReference>
<gene>
    <name evidence="1" type="ORF">Pmani_034778</name>
</gene>
<protein>
    <submittedName>
        <fullName evidence="1">Uncharacterized protein</fullName>
    </submittedName>
</protein>
<keyword evidence="2" id="KW-1185">Reference proteome</keyword>
<proteinExistence type="predicted"/>
<dbReference type="AlphaFoldDB" id="A0AAE1TP18"/>
<name>A0AAE1TP18_9EUCA</name>
<comment type="caution">
    <text evidence="1">The sequence shown here is derived from an EMBL/GenBank/DDBJ whole genome shotgun (WGS) entry which is preliminary data.</text>
</comment>
<sequence length="111" mass="13101">MEARTRQGGKKKCRECNQFKELDEDMRCTTCVTPEDKDECRTYKRKVTEIDNAIKCDGCKTWNHIEKTEAVDIVQKTAEVVIRHIEEKEKREKRQKNVVLYNVPESSHNEV</sequence>